<gene>
    <name evidence="2" type="ORF">EAH73_09865</name>
</gene>
<evidence type="ECO:0000313" key="3">
    <source>
        <dbReference type="Proteomes" id="UP000317646"/>
    </source>
</evidence>
<reference evidence="2 3" key="1">
    <citation type="journal article" date="2019" name="Environ. Microbiol.">
        <title>Species interactions and distinct microbial communities in high Arctic permafrost affected cryosols are associated with the CH4 and CO2 gas fluxes.</title>
        <authorList>
            <person name="Altshuler I."/>
            <person name="Hamel J."/>
            <person name="Turney S."/>
            <person name="Magnuson E."/>
            <person name="Levesque R."/>
            <person name="Greer C."/>
            <person name="Whyte L.G."/>
        </authorList>
    </citation>
    <scope>NUCLEOTIDE SEQUENCE [LARGE SCALE GENOMIC DNA]</scope>
    <source>
        <strain evidence="2 3">S9.2P</strain>
    </source>
</reference>
<comment type="caution">
    <text evidence="2">The sequence shown here is derived from an EMBL/GenBank/DDBJ whole genome shotgun (WGS) entry which is preliminary data.</text>
</comment>
<keyword evidence="3" id="KW-1185">Reference proteome</keyword>
<feature type="region of interest" description="Disordered" evidence="1">
    <location>
        <begin position="20"/>
        <end position="46"/>
    </location>
</feature>
<sequence>MARRQTPGALIRRFIRPNRRLGNRKFGAPSRAATFESSTHPTTFSPPTPAMKKSLFTLALAAFALAATAQTKPGAPAKPAAAAAAPAGYAEGMAQAIAEITRTGDPAVLQAGAAKMERAAAAAPTDWLPRYYQAYALAISTFGSQDNATAKDNTLDQAEKAIGQARQLKGDESELLALQAYVYQARLMVAPMERGQQYSELAGDAVAQAEALNPANPRPYLIAANNLYHMPSEYGGGAAAARPLFEAAQAKFAAFKPASALAPTWGQYQVTARLKEYGAPAQASR</sequence>
<dbReference type="EMBL" id="RCYZ01000003">
    <property type="protein sequence ID" value="TPG66684.1"/>
    <property type="molecule type" value="Genomic_DNA"/>
</dbReference>
<dbReference type="Proteomes" id="UP000317646">
    <property type="component" value="Unassembled WGS sequence"/>
</dbReference>
<evidence type="ECO:0000256" key="1">
    <source>
        <dbReference type="SAM" id="MobiDB-lite"/>
    </source>
</evidence>
<evidence type="ECO:0000313" key="2">
    <source>
        <dbReference type="EMBL" id="TPG66684.1"/>
    </source>
</evidence>
<accession>A0A502GXQ3</accession>
<name>A0A502GXQ3_9BACT</name>
<evidence type="ECO:0008006" key="4">
    <source>
        <dbReference type="Google" id="ProtNLM"/>
    </source>
</evidence>
<dbReference type="AlphaFoldDB" id="A0A502GXQ3"/>
<protein>
    <recommendedName>
        <fullName evidence="4">Tetratricopeptide repeat protein</fullName>
    </recommendedName>
</protein>
<proteinExistence type="predicted"/>
<organism evidence="2 3">
    <name type="scientific">Hymenobacter nivis</name>
    <dbReference type="NCBI Taxonomy" id="1850093"/>
    <lineage>
        <taxon>Bacteria</taxon>
        <taxon>Pseudomonadati</taxon>
        <taxon>Bacteroidota</taxon>
        <taxon>Cytophagia</taxon>
        <taxon>Cytophagales</taxon>
        <taxon>Hymenobacteraceae</taxon>
        <taxon>Hymenobacter</taxon>
    </lineage>
</organism>